<evidence type="ECO:0000256" key="8">
    <source>
        <dbReference type="ARBA" id="ARBA00046432"/>
    </source>
</evidence>
<dbReference type="InterPro" id="IPR051855">
    <property type="entry name" value="eIF2B_beta_subunit"/>
</dbReference>
<dbReference type="Gene3D" id="3.40.50.10470">
    <property type="entry name" value="Translation initiation factor eif-2b, domain 2"/>
    <property type="match status" value="1"/>
</dbReference>
<evidence type="ECO:0000256" key="3">
    <source>
        <dbReference type="ARBA" id="ARBA00022490"/>
    </source>
</evidence>
<dbReference type="Pfam" id="PF01008">
    <property type="entry name" value="IF-2B"/>
    <property type="match status" value="1"/>
</dbReference>
<proteinExistence type="inferred from homology"/>
<comment type="subunit">
    <text evidence="8">Component of the translation initiation factor 2B (eIF2B) complex which is a heterodecamer of two sets of five different subunits: alpha, beta, gamma, delta and epsilon. Subunits alpha, beta and delta comprise a regulatory subcomplex and subunits epsilon and gamma comprise a catalytic subcomplex. Within the complex, the hexameric regulatory complex resides at the center, with the two heterodimeric catalytic subcomplexes bound on opposite sides.</text>
</comment>
<comment type="similarity">
    <text evidence="2 9">Belongs to the eIF-2B alpha/beta/delta subunits family.</text>
</comment>
<evidence type="ECO:0000256" key="4">
    <source>
        <dbReference type="ARBA" id="ARBA00022540"/>
    </source>
</evidence>
<dbReference type="EMBL" id="REGN01007492">
    <property type="protein sequence ID" value="RNA06092.1"/>
    <property type="molecule type" value="Genomic_DNA"/>
</dbReference>
<organism evidence="10 11">
    <name type="scientific">Brachionus plicatilis</name>
    <name type="common">Marine rotifer</name>
    <name type="synonym">Brachionus muelleri</name>
    <dbReference type="NCBI Taxonomy" id="10195"/>
    <lineage>
        <taxon>Eukaryota</taxon>
        <taxon>Metazoa</taxon>
        <taxon>Spiralia</taxon>
        <taxon>Gnathifera</taxon>
        <taxon>Rotifera</taxon>
        <taxon>Eurotatoria</taxon>
        <taxon>Monogononta</taxon>
        <taxon>Pseudotrocha</taxon>
        <taxon>Ploima</taxon>
        <taxon>Brachionidae</taxon>
        <taxon>Brachionus</taxon>
    </lineage>
</organism>
<sequence>MLTRIAKTDYEQELRKFLNELKNRELNSSTQIGLAAVRLIKKLIGESKWTTAGELLEILKKEEKSLFECIPNETNVRNIWKRVIKIIKDESVVIEQRNQTQIDSLQGNLFQSNICQNLSLSHNELKPIMIEALSEIIIELESAVASIASQSVEHIYENEVIFTMGKSQTVEAFLKYAARKRRFHVIVAENAPYLDGHEISSNLQKAGLDVTLITDSAIFTIISRVNTVIVGTKSIFANGGLKAHTGTHSLALAAKHHNIPLIVCSSLLKLSPEYFANTNNLPELLPCDDVLSSNFQPNLTVLNPSFDYVPPELVNLFIFNTTKTAPSYVYRLIREMYAIEEDEDEFF</sequence>
<dbReference type="GO" id="GO:0003743">
    <property type="term" value="F:translation initiation factor activity"/>
    <property type="evidence" value="ECO:0007669"/>
    <property type="project" value="UniProtKB-KW"/>
</dbReference>
<evidence type="ECO:0000256" key="1">
    <source>
        <dbReference type="ARBA" id="ARBA00004514"/>
    </source>
</evidence>
<evidence type="ECO:0000256" key="7">
    <source>
        <dbReference type="ARBA" id="ARBA00044228"/>
    </source>
</evidence>
<evidence type="ECO:0000256" key="9">
    <source>
        <dbReference type="RuleBase" id="RU003814"/>
    </source>
</evidence>
<dbReference type="SUPFAM" id="SSF100950">
    <property type="entry name" value="NagB/RpiA/CoA transferase-like"/>
    <property type="match status" value="1"/>
</dbReference>
<dbReference type="STRING" id="10195.A0A3M7Q4G7"/>
<accession>A0A3M7Q4G7</accession>
<keyword evidence="4 10" id="KW-0396">Initiation factor</keyword>
<evidence type="ECO:0000256" key="2">
    <source>
        <dbReference type="ARBA" id="ARBA00007251"/>
    </source>
</evidence>
<dbReference type="GO" id="GO:0005085">
    <property type="term" value="F:guanyl-nucleotide exchange factor activity"/>
    <property type="evidence" value="ECO:0007669"/>
    <property type="project" value="TreeGrafter"/>
</dbReference>
<keyword evidence="11" id="KW-1185">Reference proteome</keyword>
<evidence type="ECO:0000313" key="11">
    <source>
        <dbReference type="Proteomes" id="UP000276133"/>
    </source>
</evidence>
<protein>
    <recommendedName>
        <fullName evidence="6">Translation initiation factor eIF2B subunit beta</fullName>
    </recommendedName>
    <alternativeName>
        <fullName evidence="7">eIF2B GDP-GTP exchange factor subunit beta</fullName>
    </alternativeName>
</protein>
<dbReference type="GO" id="GO:0005829">
    <property type="term" value="C:cytosol"/>
    <property type="evidence" value="ECO:0007669"/>
    <property type="project" value="UniProtKB-SubCell"/>
</dbReference>
<evidence type="ECO:0000256" key="6">
    <source>
        <dbReference type="ARBA" id="ARBA00044122"/>
    </source>
</evidence>
<dbReference type="PANTHER" id="PTHR45859:SF1">
    <property type="entry name" value="TRANSLATION INITIATION FACTOR EIF-2B SUBUNIT BETA"/>
    <property type="match status" value="1"/>
</dbReference>
<dbReference type="GO" id="GO:0005851">
    <property type="term" value="C:eukaryotic translation initiation factor 2B complex"/>
    <property type="evidence" value="ECO:0007669"/>
    <property type="project" value="TreeGrafter"/>
</dbReference>
<dbReference type="Proteomes" id="UP000276133">
    <property type="component" value="Unassembled WGS sequence"/>
</dbReference>
<evidence type="ECO:0000313" key="10">
    <source>
        <dbReference type="EMBL" id="RNA06092.1"/>
    </source>
</evidence>
<dbReference type="InterPro" id="IPR042529">
    <property type="entry name" value="IF_2B-like_C"/>
</dbReference>
<dbReference type="PANTHER" id="PTHR45859">
    <property type="entry name" value="TRANSLATION INITIATION FACTOR EIF-2B SUBUNIT BETA"/>
    <property type="match status" value="1"/>
</dbReference>
<keyword evidence="3" id="KW-0963">Cytoplasm</keyword>
<name>A0A3M7Q4G7_BRAPC</name>
<evidence type="ECO:0000256" key="5">
    <source>
        <dbReference type="ARBA" id="ARBA00022917"/>
    </source>
</evidence>
<reference evidence="10 11" key="1">
    <citation type="journal article" date="2018" name="Sci. Rep.">
        <title>Genomic signatures of local adaptation to the degree of environmental predictability in rotifers.</title>
        <authorList>
            <person name="Franch-Gras L."/>
            <person name="Hahn C."/>
            <person name="Garcia-Roger E.M."/>
            <person name="Carmona M.J."/>
            <person name="Serra M."/>
            <person name="Gomez A."/>
        </authorList>
    </citation>
    <scope>NUCLEOTIDE SEQUENCE [LARGE SCALE GENOMIC DNA]</scope>
    <source>
        <strain evidence="10">HYR1</strain>
    </source>
</reference>
<comment type="caution">
    <text evidence="10">The sequence shown here is derived from an EMBL/GenBank/DDBJ whole genome shotgun (WGS) entry which is preliminary data.</text>
</comment>
<dbReference type="InterPro" id="IPR000649">
    <property type="entry name" value="IF-2B-related"/>
</dbReference>
<dbReference type="OrthoDB" id="269919at2759"/>
<comment type="subcellular location">
    <subcellularLocation>
        <location evidence="1">Cytoplasm</location>
        <location evidence="1">Cytosol</location>
    </subcellularLocation>
</comment>
<dbReference type="AlphaFoldDB" id="A0A3M7Q4G7"/>
<keyword evidence="5" id="KW-0648">Protein biosynthesis</keyword>
<dbReference type="InterPro" id="IPR037171">
    <property type="entry name" value="NagB/RpiA_transferase-like"/>
</dbReference>
<gene>
    <name evidence="10" type="ORF">BpHYR1_033635</name>
</gene>